<evidence type="ECO:0000256" key="2">
    <source>
        <dbReference type="ARBA" id="ARBA00006966"/>
    </source>
</evidence>
<dbReference type="SUPFAM" id="SSF53383">
    <property type="entry name" value="PLP-dependent transferases"/>
    <property type="match status" value="1"/>
</dbReference>
<dbReference type="RefSeq" id="WP_095121588.1">
    <property type="nucleotide sequence ID" value="NZ_LT906454.1"/>
</dbReference>
<reference evidence="5 6" key="1">
    <citation type="submission" date="2017-06" db="EMBL/GenBank/DDBJ databases">
        <authorList>
            <consortium name="Pathogen Informatics"/>
        </authorList>
    </citation>
    <scope>NUCLEOTIDE SEQUENCE [LARGE SCALE GENOMIC DNA]</scope>
    <source>
        <strain evidence="5 6">NCTC11291</strain>
    </source>
</reference>
<protein>
    <submittedName>
        <fullName evidence="5">Threonine aldolase</fullName>
        <ecNumber evidence="5">4.1.2.48</ecNumber>
        <ecNumber evidence="5">4.1.2.5</ecNumber>
    </submittedName>
</protein>
<dbReference type="InterPro" id="IPR015421">
    <property type="entry name" value="PyrdxlP-dep_Trfase_major"/>
</dbReference>
<dbReference type="InterPro" id="IPR015424">
    <property type="entry name" value="PyrdxlP-dep_Trfase"/>
</dbReference>
<dbReference type="GO" id="GO:0006520">
    <property type="term" value="P:amino acid metabolic process"/>
    <property type="evidence" value="ECO:0007669"/>
    <property type="project" value="InterPro"/>
</dbReference>
<gene>
    <name evidence="5" type="primary">ltaA</name>
    <name evidence="5" type="ORF">SAMEA4504048_00284</name>
</gene>
<dbReference type="EC" id="4.1.2.48" evidence="5"/>
<dbReference type="Pfam" id="PF01212">
    <property type="entry name" value="Beta_elim_lyase"/>
    <property type="match status" value="1"/>
</dbReference>
<evidence type="ECO:0000259" key="4">
    <source>
        <dbReference type="Pfam" id="PF01212"/>
    </source>
</evidence>
<proteinExistence type="inferred from homology"/>
<feature type="domain" description="Aromatic amino acid beta-eliminating lyase/threonine aldolase" evidence="4">
    <location>
        <begin position="30"/>
        <end position="239"/>
    </location>
</feature>
<sequence length="341" mass="38542">MLHFENDYHKGVHPDLLQVILETNDISQSGYGMDEYTARATAKIQQAIACPDAQIQFLAGGTQTNQLAIDSLLKSYEGIISAETGHIATHEAGAIEFVGHKVITLPHHEGKLIPRDVADYLEAFYEDETREHRVFPGMVYVTHPTEYGTLYTKSELTELAEICRQYEIPLFLDGARLGYGLAAKDTDVTLKDIAELCDVFYIGGTKLGALIGEALIYTKHNMPKHFSAIVKQRGALLAKGRFIGLQFDKFFTDDLYLKIGEHALGFTEQLKTILKEKGYRFYLESPTNQQFIIVENKKLQELQEKVVISVWEKYDDQHTVVRFATSWSTSQEDIDALKEIL</sequence>
<keyword evidence="3" id="KW-0663">Pyridoxal phosphate</keyword>
<evidence type="ECO:0000256" key="3">
    <source>
        <dbReference type="ARBA" id="ARBA00022898"/>
    </source>
</evidence>
<dbReference type="Gene3D" id="3.90.1150.10">
    <property type="entry name" value="Aspartate Aminotransferase, domain 1"/>
    <property type="match status" value="1"/>
</dbReference>
<evidence type="ECO:0000313" key="5">
    <source>
        <dbReference type="EMBL" id="SNV33882.1"/>
    </source>
</evidence>
<evidence type="ECO:0000256" key="1">
    <source>
        <dbReference type="ARBA" id="ARBA00001933"/>
    </source>
</evidence>
<dbReference type="Proteomes" id="UP000215144">
    <property type="component" value="Chromosome 1"/>
</dbReference>
<dbReference type="InterPro" id="IPR001597">
    <property type="entry name" value="ArAA_b-elim_lyase/Thr_aldolase"/>
</dbReference>
<dbReference type="AlphaFoldDB" id="A0A239WHI4"/>
<keyword evidence="5" id="KW-0456">Lyase</keyword>
<dbReference type="OrthoDB" id="9774495at2"/>
<evidence type="ECO:0000313" key="6">
    <source>
        <dbReference type="Proteomes" id="UP000215144"/>
    </source>
</evidence>
<comment type="cofactor">
    <cofactor evidence="1">
        <name>pyridoxal 5'-phosphate</name>
        <dbReference type="ChEBI" id="CHEBI:597326"/>
    </cofactor>
</comment>
<dbReference type="InterPro" id="IPR015422">
    <property type="entry name" value="PyrdxlP-dep_Trfase_small"/>
</dbReference>
<dbReference type="EMBL" id="LT906454">
    <property type="protein sequence ID" value="SNV33882.1"/>
    <property type="molecule type" value="Genomic_DNA"/>
</dbReference>
<dbReference type="GO" id="GO:0004793">
    <property type="term" value="F:threonine aldolase activity"/>
    <property type="evidence" value="ECO:0007669"/>
    <property type="project" value="UniProtKB-EC"/>
</dbReference>
<dbReference type="Gene3D" id="3.40.640.10">
    <property type="entry name" value="Type I PLP-dependent aspartate aminotransferase-like (Major domain)"/>
    <property type="match status" value="1"/>
</dbReference>
<accession>A0A239WHI4</accession>
<dbReference type="KEGG" id="saco:SAME_00284"/>
<dbReference type="EC" id="4.1.2.5" evidence="5"/>
<comment type="similarity">
    <text evidence="2">Belongs to the threonine aldolase family.</text>
</comment>
<organism evidence="5 6">
    <name type="scientific">Streptococcus acidominimus</name>
    <dbReference type="NCBI Taxonomy" id="1326"/>
    <lineage>
        <taxon>Bacteria</taxon>
        <taxon>Bacillati</taxon>
        <taxon>Bacillota</taxon>
        <taxon>Bacilli</taxon>
        <taxon>Lactobacillales</taxon>
        <taxon>Streptococcaceae</taxon>
        <taxon>Streptococcus</taxon>
    </lineage>
</organism>
<dbReference type="PANTHER" id="PTHR48097:SF5">
    <property type="entry name" value="LOW SPECIFICITY L-THREONINE ALDOLASE"/>
    <property type="match status" value="1"/>
</dbReference>
<dbReference type="PANTHER" id="PTHR48097">
    <property type="entry name" value="L-THREONINE ALDOLASE-RELATED"/>
    <property type="match status" value="1"/>
</dbReference>
<name>A0A239WHI4_STRAI</name>